<dbReference type="AlphaFoldDB" id="A0A2M8IX78"/>
<dbReference type="Proteomes" id="UP000231553">
    <property type="component" value="Unassembled WGS sequence"/>
</dbReference>
<evidence type="ECO:0000259" key="1">
    <source>
        <dbReference type="SMART" id="SM01008"/>
    </source>
</evidence>
<comment type="caution">
    <text evidence="2">The sequence shown here is derived from an EMBL/GenBank/DDBJ whole genome shotgun (WGS) entry which is preliminary data.</text>
</comment>
<keyword evidence="3" id="KW-1185">Reference proteome</keyword>
<dbReference type="SUPFAM" id="SSF54665">
    <property type="entry name" value="CO dehydrogenase molybdoprotein N-domain-like"/>
    <property type="match status" value="1"/>
</dbReference>
<organism evidence="2 3">
    <name type="scientific">Pseudooceanicola lipolyticus</name>
    <dbReference type="NCBI Taxonomy" id="2029104"/>
    <lineage>
        <taxon>Bacteria</taxon>
        <taxon>Pseudomonadati</taxon>
        <taxon>Pseudomonadota</taxon>
        <taxon>Alphaproteobacteria</taxon>
        <taxon>Rhodobacterales</taxon>
        <taxon>Paracoccaceae</taxon>
        <taxon>Pseudooceanicola</taxon>
    </lineage>
</organism>
<dbReference type="InterPro" id="IPR000674">
    <property type="entry name" value="Ald_Oxase/Xan_DH_a/b"/>
</dbReference>
<sequence length="113" mass="12118">MRMDSLRRGRIEDRRFLTGQGRYGDDTAGPALVAAFVRADLASARIVALDVSEARDMPGVVAVLTGADLAGDGIGPVQVDMKVRGPDGRDWLATPRPLMPVDRVRHLGEPLAV</sequence>
<evidence type="ECO:0000313" key="2">
    <source>
        <dbReference type="EMBL" id="PJE35155.1"/>
    </source>
</evidence>
<protein>
    <submittedName>
        <fullName evidence="2">Carbon monoxide dehydrogenase</fullName>
    </submittedName>
</protein>
<feature type="non-terminal residue" evidence="2">
    <location>
        <position position="113"/>
    </location>
</feature>
<dbReference type="Pfam" id="PF01315">
    <property type="entry name" value="Ald_Xan_dh_C"/>
    <property type="match status" value="1"/>
</dbReference>
<proteinExistence type="predicted"/>
<accession>A0A2M8IX78</accession>
<gene>
    <name evidence="2" type="ORF">CVM52_18680</name>
</gene>
<reference evidence="2 3" key="1">
    <citation type="journal article" date="2018" name="Int. J. Syst. Evol. Microbiol.">
        <title>Pseudooceanicola lipolyticus sp. nov., a marine alphaproteobacterium, reclassification of Oceanicola flagellatus as Pseudooceanicola flagellatus comb. nov. and emended description of the genus Pseudooceanicola.</title>
        <authorList>
            <person name="Huang M.-M."/>
            <person name="Guo L.-L."/>
            <person name="Wu Y.-H."/>
            <person name="Lai Q.-L."/>
            <person name="Shao Z.-Z."/>
            <person name="Wang C.-S."/>
            <person name="Wu M."/>
            <person name="Xu X.-W."/>
        </authorList>
    </citation>
    <scope>NUCLEOTIDE SEQUENCE [LARGE SCALE GENOMIC DNA]</scope>
    <source>
        <strain evidence="2 3">157</strain>
    </source>
</reference>
<evidence type="ECO:0000313" key="3">
    <source>
        <dbReference type="Proteomes" id="UP000231553"/>
    </source>
</evidence>
<feature type="domain" description="Aldehyde oxidase/xanthine dehydrogenase a/b hammerhead" evidence="1">
    <location>
        <begin position="18"/>
        <end position="112"/>
    </location>
</feature>
<name>A0A2M8IX78_9RHOB</name>
<dbReference type="Gene3D" id="3.90.1170.50">
    <property type="entry name" value="Aldehyde oxidase/xanthine dehydrogenase, a/b hammerhead"/>
    <property type="match status" value="1"/>
</dbReference>
<dbReference type="InterPro" id="IPR036856">
    <property type="entry name" value="Ald_Oxase/Xan_DH_a/b_sf"/>
</dbReference>
<dbReference type="SMART" id="SM01008">
    <property type="entry name" value="Ald_Xan_dh_C"/>
    <property type="match status" value="1"/>
</dbReference>
<dbReference type="EMBL" id="PGTB01000111">
    <property type="protein sequence ID" value="PJE35155.1"/>
    <property type="molecule type" value="Genomic_DNA"/>
</dbReference>